<dbReference type="PANTHER" id="PTHR32487">
    <property type="entry name" value="3-OXO-DELTA(4,5)-STEROID 5-BETA-REDUCTASE"/>
    <property type="match status" value="1"/>
</dbReference>
<dbReference type="GO" id="GO:0016627">
    <property type="term" value="F:oxidoreductase activity, acting on the CH-CH group of donors"/>
    <property type="evidence" value="ECO:0007669"/>
    <property type="project" value="UniProtKB-ARBA"/>
</dbReference>
<sequence length="397" mass="44656">MASSARQTGRLNPRAGGTHHVADTHQGGAQAGEPKVALILGVTGIVGNYLAELLTRPDAHGGPWKVYGVARRPRPEWIPAAVEYLQADLLDREQTQAKLGALTDVTHFFWTTWVQGKDEKENIELNSRMLQNPLDAVQSSSKNLQHIVLQTGGKQYTGPFELIGKVEPYESPYVEDVPRLPCEQYYYNQEDIVLEVVKKSGGRLTYSIHRPTIIFGVSAGNLMNIVGTVAVYALICKQEGKKLVWPGSDFTYNRLFDASDAELIAEQEIWASVEPQAKNQALNTTNGDVFKWKKLWKMMADRFGMEVGEYSGEGVKLAEVMNGKDAVWEEVVKRYNLEPTKLDKIAHWWFADIILNQIDENVSSMNRSKELGFLGWRNTERSFMEVLDKMKANKLIP</sequence>
<dbReference type="AlphaFoldDB" id="A0A8T0GLH5"/>
<keyword evidence="2" id="KW-1133">Transmembrane helix</keyword>
<evidence type="ECO:0000259" key="3">
    <source>
        <dbReference type="Pfam" id="PF22917"/>
    </source>
</evidence>
<dbReference type="Pfam" id="PF22917">
    <property type="entry name" value="PRISE"/>
    <property type="match status" value="1"/>
</dbReference>
<keyword evidence="2" id="KW-0472">Membrane</keyword>
<dbReference type="PANTHER" id="PTHR32487:SF0">
    <property type="entry name" value="3-OXO-DELTA(4,5)-STEROID 5-BETA-REDUCTASE"/>
    <property type="match status" value="1"/>
</dbReference>
<comment type="caution">
    <text evidence="4">The sequence shown here is derived from an EMBL/GenBank/DDBJ whole genome shotgun (WGS) entry which is preliminary data.</text>
</comment>
<dbReference type="Gene3D" id="3.40.50.720">
    <property type="entry name" value="NAD(P)-binding Rossmann-like Domain"/>
    <property type="match status" value="1"/>
</dbReference>
<dbReference type="EMBL" id="CM026431">
    <property type="protein sequence ID" value="KAG0560391.1"/>
    <property type="molecule type" value="Genomic_DNA"/>
</dbReference>
<gene>
    <name evidence="4" type="ORF">KC19_10G177500</name>
</gene>
<dbReference type="CDD" id="cd08948">
    <property type="entry name" value="5beta-POR_like_SDR_a"/>
    <property type="match status" value="1"/>
</dbReference>
<feature type="region of interest" description="Disordered" evidence="1">
    <location>
        <begin position="1"/>
        <end position="29"/>
    </location>
</feature>
<dbReference type="InterPro" id="IPR055222">
    <property type="entry name" value="PRISE-like_Rossmann-fold"/>
</dbReference>
<feature type="transmembrane region" description="Helical" evidence="2">
    <location>
        <begin position="213"/>
        <end position="235"/>
    </location>
</feature>
<evidence type="ECO:0000313" key="5">
    <source>
        <dbReference type="Proteomes" id="UP000822688"/>
    </source>
</evidence>
<evidence type="ECO:0000313" key="4">
    <source>
        <dbReference type="EMBL" id="KAG0560391.1"/>
    </source>
</evidence>
<evidence type="ECO:0000256" key="2">
    <source>
        <dbReference type="SAM" id="Phobius"/>
    </source>
</evidence>
<feature type="domain" description="PRISE-like Rossmann-fold" evidence="3">
    <location>
        <begin position="94"/>
        <end position="397"/>
    </location>
</feature>
<protein>
    <recommendedName>
        <fullName evidence="3">PRISE-like Rossmann-fold domain-containing protein</fullName>
    </recommendedName>
</protein>
<reference evidence="4" key="1">
    <citation type="submission" date="2020-06" db="EMBL/GenBank/DDBJ databases">
        <title>WGS assembly of Ceratodon purpureus strain R40.</title>
        <authorList>
            <person name="Carey S.B."/>
            <person name="Jenkins J."/>
            <person name="Shu S."/>
            <person name="Lovell J.T."/>
            <person name="Sreedasyam A."/>
            <person name="Maumus F."/>
            <person name="Tiley G.P."/>
            <person name="Fernandez-Pozo N."/>
            <person name="Barry K."/>
            <person name="Chen C."/>
            <person name="Wang M."/>
            <person name="Lipzen A."/>
            <person name="Daum C."/>
            <person name="Saski C.A."/>
            <person name="Payton A.C."/>
            <person name="Mcbreen J.C."/>
            <person name="Conrad R.E."/>
            <person name="Kollar L.M."/>
            <person name="Olsson S."/>
            <person name="Huttunen S."/>
            <person name="Landis J.B."/>
            <person name="Wickett N.J."/>
            <person name="Johnson M.G."/>
            <person name="Rensing S.A."/>
            <person name="Grimwood J."/>
            <person name="Schmutz J."/>
            <person name="Mcdaniel S.F."/>
        </authorList>
    </citation>
    <scope>NUCLEOTIDE SEQUENCE</scope>
    <source>
        <strain evidence="4">R40</strain>
    </source>
</reference>
<feature type="compositionally biased region" description="Polar residues" evidence="1">
    <location>
        <begin position="1"/>
        <end position="10"/>
    </location>
</feature>
<name>A0A8T0GLH5_CERPU</name>
<dbReference type="SUPFAM" id="SSF51735">
    <property type="entry name" value="NAD(P)-binding Rossmann-fold domains"/>
    <property type="match status" value="1"/>
</dbReference>
<accession>A0A8T0GLH5</accession>
<proteinExistence type="predicted"/>
<keyword evidence="2" id="KW-0812">Transmembrane</keyword>
<dbReference type="InterPro" id="IPR036291">
    <property type="entry name" value="NAD(P)-bd_dom_sf"/>
</dbReference>
<evidence type="ECO:0000256" key="1">
    <source>
        <dbReference type="SAM" id="MobiDB-lite"/>
    </source>
</evidence>
<keyword evidence="5" id="KW-1185">Reference proteome</keyword>
<dbReference type="Proteomes" id="UP000822688">
    <property type="component" value="Chromosome 10"/>
</dbReference>
<organism evidence="4 5">
    <name type="scientific">Ceratodon purpureus</name>
    <name type="common">Fire moss</name>
    <name type="synonym">Dicranum purpureum</name>
    <dbReference type="NCBI Taxonomy" id="3225"/>
    <lineage>
        <taxon>Eukaryota</taxon>
        <taxon>Viridiplantae</taxon>
        <taxon>Streptophyta</taxon>
        <taxon>Embryophyta</taxon>
        <taxon>Bryophyta</taxon>
        <taxon>Bryophytina</taxon>
        <taxon>Bryopsida</taxon>
        <taxon>Dicranidae</taxon>
        <taxon>Pseudoditrichales</taxon>
        <taxon>Ditrichaceae</taxon>
        <taxon>Ceratodon</taxon>
    </lineage>
</organism>